<name>A0ABZ0UUY5_9RICK</name>
<keyword evidence="3 9" id="KW-0436">Ligase</keyword>
<dbReference type="InterPro" id="IPR002300">
    <property type="entry name" value="aa-tRNA-synth_Ia"/>
</dbReference>
<evidence type="ECO:0000256" key="6">
    <source>
        <dbReference type="ARBA" id="ARBA00022917"/>
    </source>
</evidence>
<comment type="subcellular location">
    <subcellularLocation>
        <location evidence="9">Cytoplasm</location>
    </subcellularLocation>
</comment>
<evidence type="ECO:0000256" key="7">
    <source>
        <dbReference type="ARBA" id="ARBA00023146"/>
    </source>
</evidence>
<dbReference type="SUPFAM" id="SSF47323">
    <property type="entry name" value="Anticodon-binding domain of a subclass of class I aminoacyl-tRNA synthetases"/>
    <property type="match status" value="1"/>
</dbReference>
<gene>
    <name evidence="9" type="primary">leuS</name>
    <name evidence="15" type="ORF">Trichorick_01226</name>
</gene>
<dbReference type="SUPFAM" id="SSF52374">
    <property type="entry name" value="Nucleotidylyl transferase"/>
    <property type="match status" value="1"/>
</dbReference>
<dbReference type="EMBL" id="CP112932">
    <property type="protein sequence ID" value="WPY01316.1"/>
    <property type="molecule type" value="Genomic_DNA"/>
</dbReference>
<sequence>MKNIEHKWQKIWQEQGAFTADINKELPKYYVLEMLPYPSGKIHVGHLRNYAIGDCFARFMRARGYNILHPMGWDAFGLPAENAAISNNAHPATWTYNNIATMRDQLKSIGLSYDWSKEITSCAPDYYKHEQKFFLELYERGLAYQKESIVNWDPVDQTVLANEQVVDGKGWRSGAVVEKRYLKQWFLRITNYVEELLSEIKNLSQWPESVRVMQEKWIGKSIGAQIKFKIKELNESIEVFSTRPETIFGASFIGIAYNHPLTNTLAIKSDDQFKAFITQCSLLDHGANSIDKVQKQGIFTGLHAIHPLDKKIEIPIIIANYVLADYGTGAVFGCPAHDERDHELAKFLQLPIKQVIDKAGITIDVDQEAYTGDGVMINSHLLNKLNLAEAKEKIITELEKLQSGERKSNYRLKDWGVSRQRFWGCPIPIIHCSNCGPVAVPDDQLPVTLPQDVIFDGRGNPLSNHPSWKHVECPKCNRSSVRETDTFDTFFESSWYFTRYCDPSASEMTNRTACDYWLPVDQYIGGVEHAVLHLLYARFFTKIMNEQGYVNIREPFTSLLTQGMVLHATYQDIEGNWVYPDEVVKKDSKLIHKESGLEVFLGKVEKMSKSKKNVVDLESMLKQYGADAMRLFVLSDSPPEKDLEWSTNGLEGCSKFITRLYNMCNEITLKEQSSININSVDTNSNLRSLIHYTIKQVTDEIANFKLNKAIAHIRELFNKLSDELAASTTDIQLIKEGYTVLIQLINPFTPHYAEEIWQILGYTTPLYLTNWPIFDEKFLVSATYTIAIQVNGKLRAVSDIANATPEEEIKNLAINLPEVQKHITGLAIKKIIIVPQKIINIVV</sequence>
<dbReference type="Gene3D" id="1.10.730.10">
    <property type="entry name" value="Isoleucyl-tRNA Synthetase, Domain 1"/>
    <property type="match status" value="2"/>
</dbReference>
<keyword evidence="16" id="KW-1185">Reference proteome</keyword>
<evidence type="ECO:0000259" key="11">
    <source>
        <dbReference type="Pfam" id="PF00133"/>
    </source>
</evidence>
<dbReference type="InterPro" id="IPR013155">
    <property type="entry name" value="M/V/L/I-tRNA-synth_anticd-bd"/>
</dbReference>
<dbReference type="SUPFAM" id="SSF50677">
    <property type="entry name" value="ValRS/IleRS/LeuRS editing domain"/>
    <property type="match status" value="1"/>
</dbReference>
<dbReference type="InterPro" id="IPR015413">
    <property type="entry name" value="Methionyl/Leucyl_tRNA_Synth"/>
</dbReference>
<dbReference type="Pfam" id="PF09334">
    <property type="entry name" value="tRNA-synt_1g"/>
    <property type="match status" value="1"/>
</dbReference>
<dbReference type="Pfam" id="PF08264">
    <property type="entry name" value="Anticodon_1"/>
    <property type="match status" value="1"/>
</dbReference>
<dbReference type="InterPro" id="IPR009008">
    <property type="entry name" value="Val/Leu/Ile-tRNA-synth_edit"/>
</dbReference>
<feature type="domain" description="Aminoacyl-tRNA synthetase class Ia" evidence="11">
    <location>
        <begin position="605"/>
        <end position="646"/>
    </location>
</feature>
<comment type="similarity">
    <text evidence="1 9 10">Belongs to the class-I aminoacyl-tRNA synthetase family.</text>
</comment>
<dbReference type="InterPro" id="IPR025709">
    <property type="entry name" value="Leu_tRNA-synth_edit"/>
</dbReference>
<evidence type="ECO:0000313" key="16">
    <source>
        <dbReference type="Proteomes" id="UP001326613"/>
    </source>
</evidence>
<dbReference type="Gene3D" id="2.20.28.290">
    <property type="match status" value="1"/>
</dbReference>
<evidence type="ECO:0000256" key="10">
    <source>
        <dbReference type="RuleBase" id="RU363035"/>
    </source>
</evidence>
<feature type="domain" description="Leucyl-tRNA synthetase editing" evidence="14">
    <location>
        <begin position="216"/>
        <end position="398"/>
    </location>
</feature>
<evidence type="ECO:0000256" key="4">
    <source>
        <dbReference type="ARBA" id="ARBA00022741"/>
    </source>
</evidence>
<feature type="short sequence motif" description="'KMSKS' region" evidence="9">
    <location>
        <begin position="606"/>
        <end position="610"/>
    </location>
</feature>
<dbReference type="InterPro" id="IPR002302">
    <property type="entry name" value="Leu-tRNA-ligase"/>
</dbReference>
<reference evidence="15 16" key="1">
    <citation type="submission" date="2022-10" db="EMBL/GenBank/DDBJ databases">
        <title>Host association and intracellularity evolved multiple times independently in the Rickettsiales.</title>
        <authorList>
            <person name="Castelli M."/>
            <person name="Nardi T."/>
            <person name="Gammuto L."/>
            <person name="Bellinzona G."/>
            <person name="Sabaneyeva E."/>
            <person name="Potekhin A."/>
            <person name="Serra V."/>
            <person name="Petroni G."/>
            <person name="Sassera D."/>
        </authorList>
    </citation>
    <scope>NUCLEOTIDE SEQUENCE [LARGE SCALE GENOMIC DNA]</scope>
    <source>
        <strain evidence="15 16">Kr 154-4</strain>
    </source>
</reference>
<evidence type="ECO:0000256" key="8">
    <source>
        <dbReference type="ARBA" id="ARBA00047469"/>
    </source>
</evidence>
<dbReference type="CDD" id="cd00812">
    <property type="entry name" value="LeuRS_core"/>
    <property type="match status" value="1"/>
</dbReference>
<dbReference type="Pfam" id="PF13603">
    <property type="entry name" value="tRNA-synt_1_2"/>
    <property type="match status" value="1"/>
</dbReference>
<keyword evidence="7 9" id="KW-0030">Aminoacyl-tRNA synthetase</keyword>
<evidence type="ECO:0000256" key="9">
    <source>
        <dbReference type="HAMAP-Rule" id="MF_00049"/>
    </source>
</evidence>
<dbReference type="Pfam" id="PF00133">
    <property type="entry name" value="tRNA-synt_1"/>
    <property type="match status" value="2"/>
</dbReference>
<evidence type="ECO:0000256" key="1">
    <source>
        <dbReference type="ARBA" id="ARBA00005594"/>
    </source>
</evidence>
<dbReference type="HAMAP" id="MF_00049_B">
    <property type="entry name" value="Leu_tRNA_synth_B"/>
    <property type="match status" value="1"/>
</dbReference>
<protein>
    <recommendedName>
        <fullName evidence="9">Leucine--tRNA ligase</fullName>
        <ecNumber evidence="9">6.1.1.4</ecNumber>
    </recommendedName>
    <alternativeName>
        <fullName evidence="9">Leucyl-tRNA synthetase</fullName>
        <shortName evidence="9">LeuRS</shortName>
    </alternativeName>
</protein>
<evidence type="ECO:0000259" key="13">
    <source>
        <dbReference type="Pfam" id="PF09334"/>
    </source>
</evidence>
<keyword evidence="2 9" id="KW-0963">Cytoplasm</keyword>
<dbReference type="EC" id="6.1.1.4" evidence="9"/>
<dbReference type="NCBIfam" id="TIGR00396">
    <property type="entry name" value="leuS_bact"/>
    <property type="match status" value="1"/>
</dbReference>
<keyword evidence="4 9" id="KW-0547">Nucleotide-binding</keyword>
<dbReference type="InterPro" id="IPR009080">
    <property type="entry name" value="tRNAsynth_Ia_anticodon-bd"/>
</dbReference>
<feature type="domain" description="Methionyl/Valyl/Leucyl/Isoleucyl-tRNA synthetase anticodon-binding" evidence="12">
    <location>
        <begin position="686"/>
        <end position="808"/>
    </location>
</feature>
<dbReference type="PROSITE" id="PS00178">
    <property type="entry name" value="AA_TRNA_LIGASE_I"/>
    <property type="match status" value="1"/>
</dbReference>
<dbReference type="GO" id="GO:0016874">
    <property type="term" value="F:ligase activity"/>
    <property type="evidence" value="ECO:0007669"/>
    <property type="project" value="UniProtKB-KW"/>
</dbReference>
<accession>A0ABZ0UUY5</accession>
<evidence type="ECO:0000256" key="5">
    <source>
        <dbReference type="ARBA" id="ARBA00022840"/>
    </source>
</evidence>
<organism evidence="15 16">
    <name type="scientific">Candidatus Trichorickettsia mobilis</name>
    <dbReference type="NCBI Taxonomy" id="1346319"/>
    <lineage>
        <taxon>Bacteria</taxon>
        <taxon>Pseudomonadati</taxon>
        <taxon>Pseudomonadota</taxon>
        <taxon>Alphaproteobacteria</taxon>
        <taxon>Rickettsiales</taxon>
        <taxon>Rickettsiaceae</taxon>
        <taxon>Rickettsieae</taxon>
        <taxon>Candidatus Trichorickettsia</taxon>
    </lineage>
</organism>
<dbReference type="PANTHER" id="PTHR43740:SF2">
    <property type="entry name" value="LEUCINE--TRNA LIGASE, MITOCHONDRIAL"/>
    <property type="match status" value="1"/>
</dbReference>
<dbReference type="CDD" id="cd07958">
    <property type="entry name" value="Anticodon_Ia_Leu_BEm"/>
    <property type="match status" value="1"/>
</dbReference>
<proteinExistence type="inferred from homology"/>
<dbReference type="InterPro" id="IPR014729">
    <property type="entry name" value="Rossmann-like_a/b/a_fold"/>
</dbReference>
<comment type="catalytic activity">
    <reaction evidence="8 9">
        <text>tRNA(Leu) + L-leucine + ATP = L-leucyl-tRNA(Leu) + AMP + diphosphate</text>
        <dbReference type="Rhea" id="RHEA:11688"/>
        <dbReference type="Rhea" id="RHEA-COMP:9613"/>
        <dbReference type="Rhea" id="RHEA-COMP:9622"/>
        <dbReference type="ChEBI" id="CHEBI:30616"/>
        <dbReference type="ChEBI" id="CHEBI:33019"/>
        <dbReference type="ChEBI" id="CHEBI:57427"/>
        <dbReference type="ChEBI" id="CHEBI:78442"/>
        <dbReference type="ChEBI" id="CHEBI:78494"/>
        <dbReference type="ChEBI" id="CHEBI:456215"/>
        <dbReference type="EC" id="6.1.1.4"/>
    </reaction>
</comment>
<dbReference type="Gene3D" id="3.10.20.590">
    <property type="match status" value="1"/>
</dbReference>
<feature type="short sequence motif" description="'HIGH' region" evidence="9">
    <location>
        <begin position="36"/>
        <end position="46"/>
    </location>
</feature>
<keyword evidence="5 9" id="KW-0067">ATP-binding</keyword>
<keyword evidence="6 9" id="KW-0648">Protein biosynthesis</keyword>
<dbReference type="PRINTS" id="PR00985">
    <property type="entry name" value="TRNASYNTHLEU"/>
</dbReference>
<dbReference type="PANTHER" id="PTHR43740">
    <property type="entry name" value="LEUCYL-TRNA SYNTHETASE"/>
    <property type="match status" value="1"/>
</dbReference>
<evidence type="ECO:0000259" key="14">
    <source>
        <dbReference type="Pfam" id="PF13603"/>
    </source>
</evidence>
<evidence type="ECO:0000259" key="12">
    <source>
        <dbReference type="Pfam" id="PF08264"/>
    </source>
</evidence>
<dbReference type="RefSeq" id="WP_323738097.1">
    <property type="nucleotide sequence ID" value="NZ_CP112932.1"/>
</dbReference>
<evidence type="ECO:0000256" key="2">
    <source>
        <dbReference type="ARBA" id="ARBA00022490"/>
    </source>
</evidence>
<evidence type="ECO:0000256" key="3">
    <source>
        <dbReference type="ARBA" id="ARBA00022598"/>
    </source>
</evidence>
<dbReference type="InterPro" id="IPR001412">
    <property type="entry name" value="aa-tRNA-synth_I_CS"/>
</dbReference>
<feature type="domain" description="Aminoacyl-tRNA synthetase class Ia" evidence="11">
    <location>
        <begin position="412"/>
        <end position="586"/>
    </location>
</feature>
<dbReference type="Proteomes" id="UP001326613">
    <property type="component" value="Chromosome"/>
</dbReference>
<dbReference type="Gene3D" id="3.40.50.620">
    <property type="entry name" value="HUPs"/>
    <property type="match status" value="2"/>
</dbReference>
<feature type="binding site" evidence="9">
    <location>
        <position position="609"/>
    </location>
    <ligand>
        <name>ATP</name>
        <dbReference type="ChEBI" id="CHEBI:30616"/>
    </ligand>
</feature>
<evidence type="ECO:0000313" key="15">
    <source>
        <dbReference type="EMBL" id="WPY01316.1"/>
    </source>
</evidence>
<feature type="domain" description="Methionyl/Leucyl tRNA synthetase" evidence="13">
    <location>
        <begin position="30"/>
        <end position="165"/>
    </location>
</feature>